<keyword evidence="12" id="KW-1185">Reference proteome</keyword>
<dbReference type="Pfam" id="PF23115">
    <property type="entry name" value="zf-C2H2_STOP2_3rd"/>
    <property type="match status" value="1"/>
</dbReference>
<evidence type="ECO:0000256" key="2">
    <source>
        <dbReference type="ARBA" id="ARBA00022723"/>
    </source>
</evidence>
<reference evidence="13" key="2">
    <citation type="submission" date="2025-08" db="UniProtKB">
        <authorList>
            <consortium name="RefSeq"/>
        </authorList>
    </citation>
    <scope>IDENTIFICATION</scope>
    <source>
        <tissue evidence="13">Etiolated seedlings</tissue>
    </source>
</reference>
<dbReference type="GO" id="GO:0008270">
    <property type="term" value="F:zinc ion binding"/>
    <property type="evidence" value="ECO:0007669"/>
    <property type="project" value="UniProtKB-KW"/>
</dbReference>
<dbReference type="Pfam" id="PF22995">
    <property type="entry name" value="C2CH-3rd_BIRD-IDD"/>
    <property type="match status" value="1"/>
</dbReference>
<keyword evidence="2" id="KW-0479">Metal-binding</keyword>
<evidence type="ECO:0000256" key="5">
    <source>
        <dbReference type="ARBA" id="ARBA00022833"/>
    </source>
</evidence>
<feature type="region of interest" description="Disordered" evidence="10">
    <location>
        <begin position="106"/>
        <end position="126"/>
    </location>
</feature>
<dbReference type="GeneID" id="101491258"/>
<dbReference type="GO" id="GO:0010447">
    <property type="term" value="P:response to acidic pH"/>
    <property type="evidence" value="ECO:0007669"/>
    <property type="project" value="InterPro"/>
</dbReference>
<dbReference type="eggNOG" id="KOG1721">
    <property type="taxonomic scope" value="Eukaryota"/>
</dbReference>
<sequence length="474" mass="54219">MYNPNPDSRYTTRRLHPQEDPNSTPNPQVPLRNLSLVRTRIDSLRTFLSQSINTNTPLTTDHITLVSNQIVSAIHNTIVNAAALVSYSENLTVPGPSVFPPLKLKPEPSAVDKTNHQKSDSRIEPAEDDDDYLVDEDCEIVELDAVELLAEHIHFCEICGKGFKRDANLRMHMRAHGNKFKTPEALAKPIDDGGRRRATRFSCPFQGCNRNKMHMKFRALKSVVCVKNHFKRSHCPKMYSCNRCHKKNYSVLSDLKSHMKQCGECRWKCSCGTTFSRKDKLFGHVALFEGHMPDFLFEDEEKEKGKQVMVEESEEDPMAMTFTQVELGQNCKDSHQNSNLRLEYWCCAIAEALAMAGASGVECSIDIEEWERKDLEQYPPPHLLAQEEEEEKSSINRARRYTAQGKVYGLPTTTSHFLPNKNSKKNDRESFTFTNHGEKLVRTMETRRPEECTRSIKLIMTRVLAMLIMILGHN</sequence>
<dbReference type="SUPFAM" id="SSF57667">
    <property type="entry name" value="beta-beta-alpha zinc fingers"/>
    <property type="match status" value="1"/>
</dbReference>
<evidence type="ECO:0000313" key="13">
    <source>
        <dbReference type="RefSeq" id="XP_004502416.1"/>
    </source>
</evidence>
<evidence type="ECO:0000256" key="7">
    <source>
        <dbReference type="ARBA" id="ARBA00023163"/>
    </source>
</evidence>
<keyword evidence="8" id="KW-0539">Nucleus</keyword>
<dbReference type="RefSeq" id="XP_004502416.1">
    <property type="nucleotide sequence ID" value="XM_004502359.3"/>
</dbReference>
<dbReference type="Proteomes" id="UP000087171">
    <property type="component" value="Chromosome Ca5"/>
</dbReference>
<dbReference type="PROSITE" id="PS50157">
    <property type="entry name" value="ZINC_FINGER_C2H2_2"/>
    <property type="match status" value="1"/>
</dbReference>
<evidence type="ECO:0000256" key="6">
    <source>
        <dbReference type="ARBA" id="ARBA00023015"/>
    </source>
</evidence>
<dbReference type="InterPro" id="IPR013087">
    <property type="entry name" value="Znf_C2H2_type"/>
</dbReference>
<gene>
    <name evidence="13" type="primary">LOC101491258</name>
</gene>
<comment type="subcellular location">
    <subcellularLocation>
        <location evidence="1">Nucleus</location>
    </subcellularLocation>
</comment>
<dbReference type="PANTHER" id="PTHR46352:SF14">
    <property type="entry name" value="PROTEIN SENSITIVE TO PROTON RHIZOTOXICITY 2-LIKE"/>
    <property type="match status" value="1"/>
</dbReference>
<evidence type="ECO:0000256" key="1">
    <source>
        <dbReference type="ARBA" id="ARBA00004123"/>
    </source>
</evidence>
<evidence type="ECO:0000256" key="9">
    <source>
        <dbReference type="PROSITE-ProRule" id="PRU00042"/>
    </source>
</evidence>
<dbReference type="PANTHER" id="PTHR46352">
    <property type="entry name" value="PROTEIN SENSITIVE TO PROTON RHIZOTOXICITY 1"/>
    <property type="match status" value="1"/>
</dbReference>
<name>A0A1S2YBK8_CICAR</name>
<protein>
    <submittedName>
        <fullName evidence="13">Protein SENSITIVE TO PROTON RHIZOTOXICITY 1-like isoform X1</fullName>
    </submittedName>
</protein>
<keyword evidence="5" id="KW-0862">Zinc</keyword>
<proteinExistence type="predicted"/>
<evidence type="ECO:0000256" key="8">
    <source>
        <dbReference type="ARBA" id="ARBA00023242"/>
    </source>
</evidence>
<dbReference type="InterPro" id="IPR036236">
    <property type="entry name" value="Znf_C2H2_sf"/>
</dbReference>
<dbReference type="Gene3D" id="3.30.160.60">
    <property type="entry name" value="Classic Zinc Finger"/>
    <property type="match status" value="1"/>
</dbReference>
<dbReference type="InterPro" id="IPR059161">
    <property type="entry name" value="Znf-C2H2_STOP1/2_3rd"/>
</dbReference>
<dbReference type="PROSITE" id="PS00028">
    <property type="entry name" value="ZINC_FINGER_C2H2_1"/>
    <property type="match status" value="1"/>
</dbReference>
<feature type="domain" description="C2H2-type" evidence="11">
    <location>
        <begin position="154"/>
        <end position="181"/>
    </location>
</feature>
<dbReference type="Pfam" id="PF23118">
    <property type="entry name" value="zf-C2H2_STOP2_C"/>
    <property type="match status" value="1"/>
</dbReference>
<evidence type="ECO:0000256" key="3">
    <source>
        <dbReference type="ARBA" id="ARBA00022737"/>
    </source>
</evidence>
<keyword evidence="3" id="KW-0677">Repeat</keyword>
<feature type="region of interest" description="Disordered" evidence="10">
    <location>
        <begin position="1"/>
        <end position="30"/>
    </location>
</feature>
<dbReference type="InterPro" id="IPR058196">
    <property type="entry name" value="zf-C2H2_STOP1/2_C"/>
</dbReference>
<evidence type="ECO:0000256" key="10">
    <source>
        <dbReference type="SAM" id="MobiDB-lite"/>
    </source>
</evidence>
<dbReference type="STRING" id="3827.A0A1S2YBK8"/>
<keyword evidence="6" id="KW-0805">Transcription regulation</keyword>
<evidence type="ECO:0000256" key="4">
    <source>
        <dbReference type="ARBA" id="ARBA00022771"/>
    </source>
</evidence>
<dbReference type="Pfam" id="PF00096">
    <property type="entry name" value="zf-C2H2"/>
    <property type="match status" value="1"/>
</dbReference>
<reference evidence="12" key="1">
    <citation type="journal article" date="2013" name="Nat. Biotechnol.">
        <title>Draft genome sequence of chickpea (Cicer arietinum) provides a resource for trait improvement.</title>
        <authorList>
            <person name="Varshney R.K."/>
            <person name="Song C."/>
            <person name="Saxena R.K."/>
            <person name="Azam S."/>
            <person name="Yu S."/>
            <person name="Sharpe A.G."/>
            <person name="Cannon S."/>
            <person name="Baek J."/>
            <person name="Rosen B.D."/>
            <person name="Tar'an B."/>
            <person name="Millan T."/>
            <person name="Zhang X."/>
            <person name="Ramsay L.D."/>
            <person name="Iwata A."/>
            <person name="Wang Y."/>
            <person name="Nelson W."/>
            <person name="Farmer A.D."/>
            <person name="Gaur P.M."/>
            <person name="Soderlund C."/>
            <person name="Penmetsa R.V."/>
            <person name="Xu C."/>
            <person name="Bharti A.K."/>
            <person name="He W."/>
            <person name="Winter P."/>
            <person name="Zhao S."/>
            <person name="Hane J.K."/>
            <person name="Carrasquilla-Garcia N."/>
            <person name="Condie J.A."/>
            <person name="Upadhyaya H.D."/>
            <person name="Luo M.C."/>
            <person name="Thudi M."/>
            <person name="Gowda C.L."/>
            <person name="Singh N.P."/>
            <person name="Lichtenzveig J."/>
            <person name="Gali K.K."/>
            <person name="Rubio J."/>
            <person name="Nadarajan N."/>
            <person name="Dolezel J."/>
            <person name="Bansal K.C."/>
            <person name="Xu X."/>
            <person name="Edwards D."/>
            <person name="Zhang G."/>
            <person name="Kahl G."/>
            <person name="Gil J."/>
            <person name="Singh K.B."/>
            <person name="Datta S.K."/>
            <person name="Jackson S.A."/>
            <person name="Wang J."/>
            <person name="Cook D.R."/>
        </authorList>
    </citation>
    <scope>NUCLEOTIDE SEQUENCE [LARGE SCALE GENOMIC DNA]</scope>
    <source>
        <strain evidence="12">cv. CDC Frontier</strain>
    </source>
</reference>
<dbReference type="InterPro" id="IPR044300">
    <property type="entry name" value="STOP1/2"/>
</dbReference>
<evidence type="ECO:0000259" key="11">
    <source>
        <dbReference type="PROSITE" id="PS50157"/>
    </source>
</evidence>
<dbReference type="OrthoDB" id="8113227at2759"/>
<dbReference type="SMART" id="SM00355">
    <property type="entry name" value="ZnF_C2H2"/>
    <property type="match status" value="3"/>
</dbReference>
<dbReference type="KEGG" id="cam:101491258"/>
<evidence type="ECO:0000313" key="12">
    <source>
        <dbReference type="Proteomes" id="UP000087171"/>
    </source>
</evidence>
<dbReference type="GO" id="GO:0010044">
    <property type="term" value="P:response to aluminum ion"/>
    <property type="evidence" value="ECO:0007669"/>
    <property type="project" value="InterPro"/>
</dbReference>
<dbReference type="AlphaFoldDB" id="A0A1S2YBK8"/>
<dbReference type="InterPro" id="IPR055187">
    <property type="entry name" value="C2CH-3rd_BIRD-IDD"/>
</dbReference>
<accession>A0A1S2YBK8</accession>
<keyword evidence="7" id="KW-0804">Transcription</keyword>
<organism evidence="12 13">
    <name type="scientific">Cicer arietinum</name>
    <name type="common">Chickpea</name>
    <name type="synonym">Garbanzo</name>
    <dbReference type="NCBI Taxonomy" id="3827"/>
    <lineage>
        <taxon>Eukaryota</taxon>
        <taxon>Viridiplantae</taxon>
        <taxon>Streptophyta</taxon>
        <taxon>Embryophyta</taxon>
        <taxon>Tracheophyta</taxon>
        <taxon>Spermatophyta</taxon>
        <taxon>Magnoliopsida</taxon>
        <taxon>eudicotyledons</taxon>
        <taxon>Gunneridae</taxon>
        <taxon>Pentapetalae</taxon>
        <taxon>rosids</taxon>
        <taxon>fabids</taxon>
        <taxon>Fabales</taxon>
        <taxon>Fabaceae</taxon>
        <taxon>Papilionoideae</taxon>
        <taxon>50 kb inversion clade</taxon>
        <taxon>NPAAA clade</taxon>
        <taxon>Hologalegina</taxon>
        <taxon>IRL clade</taxon>
        <taxon>Cicereae</taxon>
        <taxon>Cicer</taxon>
    </lineage>
</organism>
<dbReference type="PaxDb" id="3827-XP_004502416.1"/>
<feature type="compositionally biased region" description="Basic and acidic residues" evidence="10">
    <location>
        <begin position="113"/>
        <end position="125"/>
    </location>
</feature>
<keyword evidence="4 9" id="KW-0863">Zinc-finger</keyword>